<gene>
    <name evidence="2" type="ORF">Shyd_88700</name>
</gene>
<evidence type="ECO:0000313" key="3">
    <source>
        <dbReference type="Proteomes" id="UP001052739"/>
    </source>
</evidence>
<feature type="region of interest" description="Disordered" evidence="1">
    <location>
        <begin position="94"/>
        <end position="127"/>
    </location>
</feature>
<dbReference type="RefSeq" id="WP_190223956.1">
    <property type="nucleotide sequence ID" value="NZ_BNBS01000044.1"/>
</dbReference>
<organism evidence="2 3">
    <name type="scientific">Streptomyces hydrogenans</name>
    <dbReference type="NCBI Taxonomy" id="1873719"/>
    <lineage>
        <taxon>Bacteria</taxon>
        <taxon>Bacillati</taxon>
        <taxon>Actinomycetota</taxon>
        <taxon>Actinomycetes</taxon>
        <taxon>Kitasatosporales</taxon>
        <taxon>Streptomycetaceae</taxon>
        <taxon>Streptomyces</taxon>
    </lineage>
</organism>
<proteinExistence type="predicted"/>
<evidence type="ECO:0000256" key="1">
    <source>
        <dbReference type="SAM" id="MobiDB-lite"/>
    </source>
</evidence>
<dbReference type="Proteomes" id="UP001052739">
    <property type="component" value="Unassembled WGS sequence"/>
</dbReference>
<sequence>MSGFRDIVGPIKFRFTKEGWTRGVEIRGLPTLSLRITLASPLGPGGDVQAQLHRLGGPVGGPVSLPADGASHDHTWANLSPGMYKVALTSGTPLQGQAKTGTYTLSSDAPEADEALASFGGPELEES</sequence>
<accession>A0ABQ3PR76</accession>
<reference evidence="2" key="1">
    <citation type="submission" date="2024-05" db="EMBL/GenBank/DDBJ databases">
        <title>Whole genome shotgun sequence of Streptomyces hydrogenans NBRC 13475.</title>
        <authorList>
            <person name="Komaki H."/>
            <person name="Tamura T."/>
        </authorList>
    </citation>
    <scope>NUCLEOTIDE SEQUENCE</scope>
    <source>
        <strain evidence="2">NBRC 13475</strain>
    </source>
</reference>
<name>A0ABQ3PR76_9ACTN</name>
<evidence type="ECO:0000313" key="2">
    <source>
        <dbReference type="EMBL" id="GHI27499.1"/>
    </source>
</evidence>
<dbReference type="EMBL" id="BNDW01000117">
    <property type="protein sequence ID" value="GHI27499.1"/>
    <property type="molecule type" value="Genomic_DNA"/>
</dbReference>
<feature type="compositionally biased region" description="Polar residues" evidence="1">
    <location>
        <begin position="94"/>
        <end position="107"/>
    </location>
</feature>
<evidence type="ECO:0008006" key="4">
    <source>
        <dbReference type="Google" id="ProtNLM"/>
    </source>
</evidence>
<comment type="caution">
    <text evidence="2">The sequence shown here is derived from an EMBL/GenBank/DDBJ whole genome shotgun (WGS) entry which is preliminary data.</text>
</comment>
<protein>
    <recommendedName>
        <fullName evidence="4">Carboxypeptidase regulatory-like domain-containing protein</fullName>
    </recommendedName>
</protein>
<keyword evidence="3" id="KW-1185">Reference proteome</keyword>